<evidence type="ECO:0000313" key="4">
    <source>
        <dbReference type="EMBL" id="WIA11003.1"/>
    </source>
</evidence>
<keyword evidence="5" id="KW-1185">Reference proteome</keyword>
<dbReference type="Pfam" id="PF00067">
    <property type="entry name" value="p450"/>
    <property type="match status" value="1"/>
</dbReference>
<organism evidence="4 5">
    <name type="scientific">Tetradesmus obliquus</name>
    <name type="common">Green alga</name>
    <name type="synonym">Acutodesmus obliquus</name>
    <dbReference type="NCBI Taxonomy" id="3088"/>
    <lineage>
        <taxon>Eukaryota</taxon>
        <taxon>Viridiplantae</taxon>
        <taxon>Chlorophyta</taxon>
        <taxon>core chlorophytes</taxon>
        <taxon>Chlorophyceae</taxon>
        <taxon>CS clade</taxon>
        <taxon>Sphaeropleales</taxon>
        <taxon>Scenedesmaceae</taxon>
        <taxon>Tetradesmus</taxon>
    </lineage>
</organism>
<dbReference type="PRINTS" id="PR00385">
    <property type="entry name" value="P450"/>
</dbReference>
<dbReference type="PANTHER" id="PTHR24305">
    <property type="entry name" value="CYTOCHROME P450"/>
    <property type="match status" value="1"/>
</dbReference>
<gene>
    <name evidence="4" type="ORF">OEZ85_011160</name>
</gene>
<feature type="region of interest" description="Disordered" evidence="3">
    <location>
        <begin position="58"/>
        <end position="105"/>
    </location>
</feature>
<evidence type="ECO:0000256" key="1">
    <source>
        <dbReference type="ARBA" id="ARBA00001971"/>
    </source>
</evidence>
<evidence type="ECO:0000313" key="5">
    <source>
        <dbReference type="Proteomes" id="UP001244341"/>
    </source>
</evidence>
<comment type="similarity">
    <text evidence="2">Belongs to the cytochrome P450 family.</text>
</comment>
<evidence type="ECO:0000256" key="2">
    <source>
        <dbReference type="ARBA" id="ARBA00010617"/>
    </source>
</evidence>
<dbReference type="InterPro" id="IPR001128">
    <property type="entry name" value="Cyt_P450"/>
</dbReference>
<dbReference type="SUPFAM" id="SSF48264">
    <property type="entry name" value="Cytochrome P450"/>
    <property type="match status" value="1"/>
</dbReference>
<dbReference type="EMBL" id="CP126209">
    <property type="protein sequence ID" value="WIA11003.1"/>
    <property type="molecule type" value="Genomic_DNA"/>
</dbReference>
<proteinExistence type="inferred from homology"/>
<sequence>MCIYCDSVQYLAPGESCGAGFQQLPNQMCDSRGTAYHFCDDVQPWGNSKGRKLLGDLQQEQPQQLASSPPGPTVDSSIAEADQGAGSSSSSSSSSSAAAGSVDGSNAMASGYYRRKYRHYHQKNWGGGSSSGGGYCSGARRKLAETGTDTSAGPVTPPPTPNPSPSPAAPASPQSASPSPLPSPAPSECNLSNDVIGQTCAAPPPTAPANTDPESVSSCTASFTASVAPPTAICDNGDWTDWKGNCTATGSSNTTAQNGTARLAKWWPRTPTKANTKSSSTALCATDQLPPKPNNSGGWSTQRWLKTTSIPGPPASNKLIGHVSTLLSDRCPLQLADWANSYGPVYKLQLLNRACVILTDPAAAHELIRWGNSENYLGKTRELYRALELGTEPKMPNILTSPDDVYWKAVRQATAPCFSISNLKLVFPWVLQLCDKAVHHVTSSSSSSSTADGKPGPAAAAAAAASIDVEDLAKRFTADVIGHMLFAEDLKSMDMGKSQYLEIFAALLEEVHNHFSNPLRPLMLKAMGWRPDVARGRDALAIHDQLMGAKLKAQLASPPPEYTITGHLLKVRDPATGQPLSFAQAKAEMAIMMGAGFETTSHALSWTLAALAAHPHVQDTLAAELAAAGLTPNKQQQQQQQQQRPLEWGDLALPYLNAVIKESLRLFSPAALGTSRACHKDVSVCGHTLPKGMHVIIPPYPIGVSIANYGPTAPRFIPERWLDTQQLEHLDALRESAGLLPRAAAAAAAVGFGHSSSSSSSRKLAELAFSTGPRDCVGQSLAKLELQAMIATLAGHFALAPGKALQERLAGIATAAAADEAAGSAAVDEDADVDGEGESAGFVSQPNPADALKACIMYHVTLQPRGGNMVLRFTPRC</sequence>
<dbReference type="PRINTS" id="PR00463">
    <property type="entry name" value="EP450I"/>
</dbReference>
<dbReference type="Gene3D" id="1.10.630.10">
    <property type="entry name" value="Cytochrome P450"/>
    <property type="match status" value="1"/>
</dbReference>
<reference evidence="4 5" key="1">
    <citation type="submission" date="2023-05" db="EMBL/GenBank/DDBJ databases">
        <title>A 100% complete, gapless, phased diploid assembly of the Scenedesmus obliquus UTEX 3031 genome.</title>
        <authorList>
            <person name="Biondi T.C."/>
            <person name="Hanschen E.R."/>
            <person name="Kwon T."/>
            <person name="Eng W."/>
            <person name="Kruse C.P.S."/>
            <person name="Koehler S.I."/>
            <person name="Kunde Y."/>
            <person name="Gleasner C.D."/>
            <person name="You Mak K.T."/>
            <person name="Polle J."/>
            <person name="Hovde B.T."/>
            <person name="Starkenburg S.R."/>
        </authorList>
    </citation>
    <scope>NUCLEOTIDE SEQUENCE [LARGE SCALE GENOMIC DNA]</scope>
    <source>
        <strain evidence="4 5">DOE0152z</strain>
    </source>
</reference>
<dbReference type="Proteomes" id="UP001244341">
    <property type="component" value="Chromosome 2b"/>
</dbReference>
<dbReference type="PANTHER" id="PTHR24305:SF166">
    <property type="entry name" value="CYTOCHROME P450 12A4, MITOCHONDRIAL-RELATED"/>
    <property type="match status" value="1"/>
</dbReference>
<feature type="compositionally biased region" description="Low complexity" evidence="3">
    <location>
        <begin position="84"/>
        <end position="101"/>
    </location>
</feature>
<feature type="region of interest" description="Disordered" evidence="3">
    <location>
        <begin position="146"/>
        <end position="214"/>
    </location>
</feature>
<feature type="compositionally biased region" description="Polar residues" evidence="3">
    <location>
        <begin position="272"/>
        <end position="283"/>
    </location>
</feature>
<feature type="compositionally biased region" description="Polar residues" evidence="3">
    <location>
        <begin position="58"/>
        <end position="67"/>
    </location>
</feature>
<dbReference type="InterPro" id="IPR002401">
    <property type="entry name" value="Cyt_P450_E_grp-I"/>
</dbReference>
<feature type="compositionally biased region" description="Pro residues" evidence="3">
    <location>
        <begin position="155"/>
        <end position="170"/>
    </location>
</feature>
<evidence type="ECO:0008006" key="6">
    <source>
        <dbReference type="Google" id="ProtNLM"/>
    </source>
</evidence>
<accession>A0ABY8TRI2</accession>
<dbReference type="InterPro" id="IPR036396">
    <property type="entry name" value="Cyt_P450_sf"/>
</dbReference>
<feature type="region of interest" description="Disordered" evidence="3">
    <location>
        <begin position="271"/>
        <end position="299"/>
    </location>
</feature>
<dbReference type="PROSITE" id="PS00086">
    <property type="entry name" value="CYTOCHROME_P450"/>
    <property type="match status" value="1"/>
</dbReference>
<name>A0ABY8TRI2_TETOB</name>
<protein>
    <recommendedName>
        <fullName evidence="6">Cytochrome P450</fullName>
    </recommendedName>
</protein>
<dbReference type="InterPro" id="IPR017972">
    <property type="entry name" value="Cyt_P450_CS"/>
</dbReference>
<evidence type="ECO:0000256" key="3">
    <source>
        <dbReference type="SAM" id="MobiDB-lite"/>
    </source>
</evidence>
<comment type="cofactor">
    <cofactor evidence="1">
        <name>heme</name>
        <dbReference type="ChEBI" id="CHEBI:30413"/>
    </cofactor>
</comment>
<dbReference type="InterPro" id="IPR050121">
    <property type="entry name" value="Cytochrome_P450_monoxygenase"/>
</dbReference>